<gene>
    <name evidence="2" type="ORF">ODALV1_LOCUS19177</name>
</gene>
<comment type="caution">
    <text evidence="2">The sequence shown here is derived from an EMBL/GenBank/DDBJ whole genome shotgun (WGS) entry which is preliminary data.</text>
</comment>
<dbReference type="EMBL" id="CAXLJM020000065">
    <property type="protein sequence ID" value="CAL8121007.1"/>
    <property type="molecule type" value="Genomic_DNA"/>
</dbReference>
<reference evidence="2 3" key="1">
    <citation type="submission" date="2024-08" db="EMBL/GenBank/DDBJ databases">
        <authorList>
            <person name="Cucini C."/>
            <person name="Frati F."/>
        </authorList>
    </citation>
    <scope>NUCLEOTIDE SEQUENCE [LARGE SCALE GENOMIC DNA]</scope>
</reference>
<organism evidence="2 3">
    <name type="scientific">Orchesella dallaii</name>
    <dbReference type="NCBI Taxonomy" id="48710"/>
    <lineage>
        <taxon>Eukaryota</taxon>
        <taxon>Metazoa</taxon>
        <taxon>Ecdysozoa</taxon>
        <taxon>Arthropoda</taxon>
        <taxon>Hexapoda</taxon>
        <taxon>Collembola</taxon>
        <taxon>Entomobryomorpha</taxon>
        <taxon>Entomobryoidea</taxon>
        <taxon>Orchesellidae</taxon>
        <taxon>Orchesellinae</taxon>
        <taxon>Orchesella</taxon>
    </lineage>
</organism>
<keyword evidence="1" id="KW-1133">Transmembrane helix</keyword>
<evidence type="ECO:0000313" key="2">
    <source>
        <dbReference type="EMBL" id="CAL8121007.1"/>
    </source>
</evidence>
<keyword evidence="1" id="KW-0472">Membrane</keyword>
<sequence length="352" mass="40363">MLFTIQGYFPLIETSFPAKLPIVFRTIMGHLPTCSVVLGSNSNPHETQELQVILETLVENYNHTIFLYGQAPIYNLTEKREIRQRTSYCKIAMFFLNNPKQDKNVTNIFSETFLELLSFTKMPILKRDKDYFMFVSDTAQLYKSFLSSETWRQIKYKIGFILETLQIISSCIFCEYSNSNIVELSLAAKTASVPELAYLYPDYTRDFKGYPLRVSASTKFPSVYEMKFVNSFWKHQRGLYADVFLNVQNKLNFTSILQPCSAFGKLIPEGISGTLLTNGIWVGCVADVYYGVSDIAIAVSPSIDRMKVVQFTSSIRYTVLTYVTHKPKAFYAWTSIFYAFGPFAWATIFISI</sequence>
<dbReference type="Gene3D" id="3.40.190.10">
    <property type="entry name" value="Periplasmic binding protein-like II"/>
    <property type="match status" value="1"/>
</dbReference>
<accession>A0ABP1R5U9</accession>
<evidence type="ECO:0000313" key="3">
    <source>
        <dbReference type="Proteomes" id="UP001642540"/>
    </source>
</evidence>
<dbReference type="Proteomes" id="UP001642540">
    <property type="component" value="Unassembled WGS sequence"/>
</dbReference>
<keyword evidence="3" id="KW-1185">Reference proteome</keyword>
<protein>
    <submittedName>
        <fullName evidence="2">Uncharacterized protein</fullName>
    </submittedName>
</protein>
<proteinExistence type="predicted"/>
<keyword evidence="1" id="KW-0812">Transmembrane</keyword>
<evidence type="ECO:0000256" key="1">
    <source>
        <dbReference type="SAM" id="Phobius"/>
    </source>
</evidence>
<feature type="transmembrane region" description="Helical" evidence="1">
    <location>
        <begin position="330"/>
        <end position="350"/>
    </location>
</feature>
<name>A0ABP1R5U9_9HEXA</name>